<protein>
    <recommendedName>
        <fullName evidence="4">Autophagy-related protein 2</fullName>
    </recommendedName>
</protein>
<dbReference type="InterPro" id="IPR026849">
    <property type="entry name" value="ATG2"/>
</dbReference>
<keyword evidence="5" id="KW-0813">Transport</keyword>
<feature type="region of interest" description="Disordered" evidence="13">
    <location>
        <begin position="1222"/>
        <end position="1242"/>
    </location>
</feature>
<dbReference type="Proteomes" id="UP001187682">
    <property type="component" value="Unassembled WGS sequence"/>
</dbReference>
<keyword evidence="7" id="KW-0072">Autophagy</keyword>
<keyword evidence="15" id="KW-1185">Reference proteome</keyword>
<gene>
    <name evidence="14" type="ORF">DNG_01222</name>
</gene>
<dbReference type="GO" id="GO:0043495">
    <property type="term" value="F:protein-membrane adaptor activity"/>
    <property type="evidence" value="ECO:0007669"/>
    <property type="project" value="TreeGrafter"/>
</dbReference>
<evidence type="ECO:0000256" key="1">
    <source>
        <dbReference type="ARBA" id="ARBA00004406"/>
    </source>
</evidence>
<dbReference type="GO" id="GO:0005789">
    <property type="term" value="C:endoplasmic reticulum membrane"/>
    <property type="evidence" value="ECO:0007669"/>
    <property type="project" value="UniProtKB-SubCell"/>
</dbReference>
<sequence>MAAMFQSLRSSSMPKRLLRYALSRLELLDADALDVDNLDLALGRNTVFEFRDVGIKLKKLQQILKLPPSYELLKAKVLLLRITIPVDFYNSPITVEVEGVDVRVRVASHQPPAQNQTPRQQKDRTAGVVPNTADLAESFLEDQPEAEKKKLEEALAAETHDLGASVSVSDDGSEEEASLGTGQPLSLPAFLADFLQGIVDRTQVRINAVTFQLDVEVPIESQPTALDTLTFQIALEAINVEGVTAQDIDEDGRPTIVHREGKRHVSLSNIRAYLVSEANVFSAFARSPSVASPAVSQSPVQSHHSSFHREPSSFSSPNHYGGDSLSESTGSQPEEHFLRDSEIALNIPYDFSDDPEEDADDPSPSTPRASGFPDLIAFEPTASVSQSVNFEEAQPPWASVHRESHSVGGLDSLEIPDPGLLERPQTPEGPSSDANSDTSSQGDDDNLAQSHVFSHEDAESMYASAFSEQPIQPSRTMPGAWENYGSPDTSPRQGADDHTTSDDLERSIIPGSQSRPEYSLPYEDAEPLAESVYRTFEDVREQHTESSGECGDRQESEGNREPEAQLPASDDNAGNATEEFAQFSQAIEDGPASPQDQTPRGPTRIVKEIVTLKNISIYAPLHHKHIYVHPGPSLDGQASHLGSSTSPHLPGAFSVYSSHESAHGSFVSSEEPTAQSPKQTESDNSLEVTLSPVDIKFDASLGFLLATVVSRLLDAANSHSGPPATSPAPQQPNDTESSSVPDIKLEVERVSLHFLHHLMGVADTPERILNPSAFEFDQVTLLRSDVENLSVNFQNIKSEAVTLITLGKFRLGYADSDILSFDRTLKLGASVRDVFPPADADVSVKLTRSGDVTKAEVTTLSLVAQLDLRRLDETFGWFGGLSSFLNMGSSMSSASPTVASAQVSKARGVRFETPISPEDRTSSSENKVDMRTGGFYLHLIGKECDVSLETSAVKLVKRNEGVGIAINAINMSGPYLRNSRAPPSIRIDIEGTRLEYLPYPQEVDLDRLLKLITPSNLQPDLRDDEIMVDTLLRQRRKGPVLRVTLDSVRARVGEMHQLDCLPALGEEIARLATVAKYLPEDDRPGILSLGRIKKISLSTDLAGKIGLLDAYLRELEVAHISIPSLVAVGVDSITLSRNGREELISSPKSPATAQDLAVTARMIGDEMEPIFKVRLQGLAFEYRVPTLMDLLGLGNDATPQDFEAELAASVANLGEHAHAAFMRQQTQSPELSKGKGKQSASKPLTVDMALRDCLLGLNPLGLQSKLCVVLTDARLRVTLPKDDHTSADLELRKASIILIDDVAILNNPAPVRRPRSGSVTSMQVSDLCSRGYVEICFISSAKAGVAITTLEDGEKQVDVSFRDDLLVMETCADSTQTLIALANALKPPTPPSKEIKYRTNVLPVEDLLASISAEAFGNPEGEYDFDKDFAIARELQGDIDDDVSDLSQLEFHEGYYDEPEVTEKLFDATSSSVISLPTSEAEAESSNLRYTSPKDTVQIDTDADDLVVREDWFVSDAPTKGAAHVWNSTRNTYDRAPMDLVKKSPLKVTIRDVHVIWNLFDGYDWTRTREVIAKAVEEVEAKATERRRARTDGPTIYDEELEEEEDVIGDFLFNSIYIGIPANRDARDLTRAINQDLNDNGTETESVATTTFTTSTARAGGHRPNKKLKLSRSKRHKVTFELQGVDVDLISFPPGSGETESSIDVRVKNLDVLDNVPTSTWKKFATYDRDAGERELGSSMVHIEMLNVRPHPDLAASEIVMRVTVLPLRLHVDQDALDFITRFFEFKDDEVVVHQSPSDVPFLQRVEVNDIPVKLDFKPKRVDYAGLRSGRTTEFMNFVILDEARMVLRHTIIYGVLGFERLGKTLNDVWMPDVKKNQLPSVLAGLAPVRSIVNVGSGIKNLIEIPMKEYKKDGRIVRSISKGASAFVRTTGTEIIKLGAKVAVGTQYALQGAEGLLVPKTAPEPREYDEDESEEPKKISLYADQPMGVIQGLRGGYASLSRDLNLARDAIIAVPGAVMDSQNAQGAARAVLNKAPTIIFRPAIGATKALGQTLLGATNTLDPHNKRRIDEKYKKR</sequence>
<comment type="caution">
    <text evidence="14">The sequence shown here is derived from an EMBL/GenBank/DDBJ whole genome shotgun (WGS) entry which is preliminary data.</text>
</comment>
<dbReference type="GO" id="GO:0061908">
    <property type="term" value="C:phagophore"/>
    <property type="evidence" value="ECO:0007669"/>
    <property type="project" value="TreeGrafter"/>
</dbReference>
<evidence type="ECO:0000256" key="6">
    <source>
        <dbReference type="ARBA" id="ARBA00022824"/>
    </source>
</evidence>
<feature type="region of interest" description="Disordered" evidence="13">
    <location>
        <begin position="348"/>
        <end position="373"/>
    </location>
</feature>
<evidence type="ECO:0000256" key="5">
    <source>
        <dbReference type="ARBA" id="ARBA00022448"/>
    </source>
</evidence>
<feature type="region of interest" description="Disordered" evidence="13">
    <location>
        <begin position="395"/>
        <end position="583"/>
    </location>
</feature>
<evidence type="ECO:0000256" key="2">
    <source>
        <dbReference type="ARBA" id="ARBA00004623"/>
    </source>
</evidence>
<feature type="region of interest" description="Disordered" evidence="13">
    <location>
        <begin position="293"/>
        <end position="335"/>
    </location>
</feature>
<dbReference type="PANTHER" id="PTHR13190:SF1">
    <property type="entry name" value="AUTOPHAGY-RELATED 2, ISOFORM A"/>
    <property type="match status" value="1"/>
</dbReference>
<comment type="catalytic activity">
    <reaction evidence="11">
        <text>a 1,2-diacyl-sn-glycero-3-phosphoethanolamine(in) = a 1,2-diacyl-sn-glycero-3-phosphoethanolamine(out)</text>
        <dbReference type="Rhea" id="RHEA:38895"/>
        <dbReference type="ChEBI" id="CHEBI:64612"/>
    </reaction>
</comment>
<evidence type="ECO:0000256" key="10">
    <source>
        <dbReference type="ARBA" id="ARBA00024479"/>
    </source>
</evidence>
<keyword evidence="9" id="KW-0472">Membrane</keyword>
<dbReference type="GO" id="GO:0000045">
    <property type="term" value="P:autophagosome assembly"/>
    <property type="evidence" value="ECO:0007669"/>
    <property type="project" value="TreeGrafter"/>
</dbReference>
<comment type="subcellular location">
    <subcellularLocation>
        <location evidence="1">Endoplasmic reticulum membrane</location>
        <topology evidence="1">Peripheral membrane protein</topology>
    </subcellularLocation>
    <subcellularLocation>
        <location evidence="2">Preautophagosomal structure membrane</location>
        <topology evidence="2">Peripheral membrane protein</topology>
    </subcellularLocation>
</comment>
<feature type="region of interest" description="Disordered" evidence="13">
    <location>
        <begin position="716"/>
        <end position="739"/>
    </location>
</feature>
<dbReference type="GO" id="GO:0034727">
    <property type="term" value="P:piecemeal microautophagy of the nucleus"/>
    <property type="evidence" value="ECO:0007669"/>
    <property type="project" value="TreeGrafter"/>
</dbReference>
<name>A0AAE8SRG1_9PEZI</name>
<evidence type="ECO:0000256" key="8">
    <source>
        <dbReference type="ARBA" id="ARBA00023055"/>
    </source>
</evidence>
<evidence type="ECO:0000256" key="11">
    <source>
        <dbReference type="ARBA" id="ARBA00024615"/>
    </source>
</evidence>
<dbReference type="GO" id="GO:0034045">
    <property type="term" value="C:phagophore assembly site membrane"/>
    <property type="evidence" value="ECO:0007669"/>
    <property type="project" value="UniProtKB-SubCell"/>
</dbReference>
<feature type="compositionally biased region" description="Low complexity" evidence="13">
    <location>
        <begin position="293"/>
        <end position="304"/>
    </location>
</feature>
<evidence type="ECO:0000313" key="14">
    <source>
        <dbReference type="EMBL" id="SPN97709.1"/>
    </source>
</evidence>
<comment type="similarity">
    <text evidence="3">Belongs to the ATG2 family.</text>
</comment>
<reference evidence="14" key="1">
    <citation type="submission" date="2018-03" db="EMBL/GenBank/DDBJ databases">
        <authorList>
            <person name="Guldener U."/>
        </authorList>
    </citation>
    <scope>NUCLEOTIDE SEQUENCE</scope>
</reference>
<dbReference type="GO" id="GO:0032266">
    <property type="term" value="F:phosphatidylinositol-3-phosphate binding"/>
    <property type="evidence" value="ECO:0007669"/>
    <property type="project" value="TreeGrafter"/>
</dbReference>
<feature type="compositionally biased region" description="Polar residues" evidence="13">
    <location>
        <begin position="428"/>
        <end position="452"/>
    </location>
</feature>
<proteinExistence type="inferred from homology"/>
<evidence type="ECO:0000313" key="15">
    <source>
        <dbReference type="Proteomes" id="UP001187682"/>
    </source>
</evidence>
<dbReference type="GO" id="GO:0000422">
    <property type="term" value="P:autophagy of mitochondrion"/>
    <property type="evidence" value="ECO:0007669"/>
    <property type="project" value="TreeGrafter"/>
</dbReference>
<dbReference type="GO" id="GO:0006869">
    <property type="term" value="P:lipid transport"/>
    <property type="evidence" value="ECO:0007669"/>
    <property type="project" value="UniProtKB-KW"/>
</dbReference>
<dbReference type="GO" id="GO:0061709">
    <property type="term" value="P:reticulophagy"/>
    <property type="evidence" value="ECO:0007669"/>
    <property type="project" value="TreeGrafter"/>
</dbReference>
<feature type="region of interest" description="Disordered" evidence="13">
    <location>
        <begin position="663"/>
        <end position="685"/>
    </location>
</feature>
<evidence type="ECO:0000256" key="9">
    <source>
        <dbReference type="ARBA" id="ARBA00023136"/>
    </source>
</evidence>
<evidence type="ECO:0000256" key="3">
    <source>
        <dbReference type="ARBA" id="ARBA00009714"/>
    </source>
</evidence>
<feature type="region of interest" description="Disordered" evidence="13">
    <location>
        <begin position="162"/>
        <end position="181"/>
    </location>
</feature>
<comment type="catalytic activity">
    <reaction evidence="10">
        <text>a 1,2-diacyl-sn-glycero-3-phospho-L-serine(in) = a 1,2-diacyl-sn-glycero-3-phospho-L-serine(out)</text>
        <dbReference type="Rhea" id="RHEA:38663"/>
        <dbReference type="ChEBI" id="CHEBI:57262"/>
    </reaction>
</comment>
<keyword evidence="8" id="KW-0445">Lipid transport</keyword>
<feature type="compositionally biased region" description="Basic and acidic residues" evidence="13">
    <location>
        <begin position="494"/>
        <end position="506"/>
    </location>
</feature>
<dbReference type="Pfam" id="PF13329">
    <property type="entry name" value="ATG2_CAD"/>
    <property type="match status" value="1"/>
</dbReference>
<comment type="catalytic activity">
    <reaction evidence="12">
        <text>a 1,2-diacyl-sn-glycero-3-phosphocholine(in) = a 1,2-diacyl-sn-glycero-3-phosphocholine(out)</text>
        <dbReference type="Rhea" id="RHEA:38571"/>
        <dbReference type="ChEBI" id="CHEBI:57643"/>
    </reaction>
</comment>
<feature type="compositionally biased region" description="Acidic residues" evidence="13">
    <location>
        <begin position="351"/>
        <end position="361"/>
    </location>
</feature>
<evidence type="ECO:0000256" key="4">
    <source>
        <dbReference type="ARBA" id="ARBA00018070"/>
    </source>
</evidence>
<organism evidence="14 15">
    <name type="scientific">Cephalotrichum gorgonifer</name>
    <dbReference type="NCBI Taxonomy" id="2041049"/>
    <lineage>
        <taxon>Eukaryota</taxon>
        <taxon>Fungi</taxon>
        <taxon>Dikarya</taxon>
        <taxon>Ascomycota</taxon>
        <taxon>Pezizomycotina</taxon>
        <taxon>Sordariomycetes</taxon>
        <taxon>Hypocreomycetidae</taxon>
        <taxon>Microascales</taxon>
        <taxon>Microascaceae</taxon>
        <taxon>Cephalotrichum</taxon>
    </lineage>
</organism>
<feature type="compositionally biased region" description="Polar residues" evidence="13">
    <location>
        <begin position="666"/>
        <end position="685"/>
    </location>
</feature>
<accession>A0AAE8SRG1</accession>
<dbReference type="EMBL" id="ONZQ02000001">
    <property type="protein sequence ID" value="SPN97709.1"/>
    <property type="molecule type" value="Genomic_DNA"/>
</dbReference>
<evidence type="ECO:0000256" key="12">
    <source>
        <dbReference type="ARBA" id="ARBA00024631"/>
    </source>
</evidence>
<dbReference type="PANTHER" id="PTHR13190">
    <property type="entry name" value="AUTOPHAGY-RELATED 2, ISOFORM A"/>
    <property type="match status" value="1"/>
</dbReference>
<feature type="compositionally biased region" description="Polar residues" evidence="13">
    <location>
        <begin position="466"/>
        <end position="475"/>
    </location>
</feature>
<evidence type="ECO:0000256" key="7">
    <source>
        <dbReference type="ARBA" id="ARBA00023006"/>
    </source>
</evidence>
<dbReference type="GO" id="GO:0061723">
    <property type="term" value="P:glycophagy"/>
    <property type="evidence" value="ECO:0007669"/>
    <property type="project" value="TreeGrafter"/>
</dbReference>
<evidence type="ECO:0000256" key="13">
    <source>
        <dbReference type="SAM" id="MobiDB-lite"/>
    </source>
</evidence>
<keyword evidence="6" id="KW-0256">Endoplasmic reticulum</keyword>
<feature type="compositionally biased region" description="Basic and acidic residues" evidence="13">
    <location>
        <begin position="535"/>
        <end position="563"/>
    </location>
</feature>